<comment type="caution">
    <text evidence="2">The sequence shown here is derived from an EMBL/GenBank/DDBJ whole genome shotgun (WGS) entry which is preliminary data.</text>
</comment>
<evidence type="ECO:0000313" key="2">
    <source>
        <dbReference type="EMBL" id="MBP0443419.1"/>
    </source>
</evidence>
<dbReference type="Pfam" id="PF01584">
    <property type="entry name" value="CheW"/>
    <property type="match status" value="1"/>
</dbReference>
<accession>A0ABS4A8U2</accession>
<evidence type="ECO:0000259" key="1">
    <source>
        <dbReference type="PROSITE" id="PS50851"/>
    </source>
</evidence>
<reference evidence="2 3" key="1">
    <citation type="submission" date="2021-03" db="EMBL/GenBank/DDBJ databases">
        <authorList>
            <person name="So Y."/>
        </authorList>
    </citation>
    <scope>NUCLEOTIDE SEQUENCE [LARGE SCALE GENOMIC DNA]</scope>
    <source>
        <strain evidence="2 3">SSH11</strain>
    </source>
</reference>
<dbReference type="SUPFAM" id="SSF50341">
    <property type="entry name" value="CheW-like"/>
    <property type="match status" value="1"/>
</dbReference>
<dbReference type="SMART" id="SM00260">
    <property type="entry name" value="CheW"/>
    <property type="match status" value="1"/>
</dbReference>
<keyword evidence="3" id="KW-1185">Reference proteome</keyword>
<dbReference type="InterPro" id="IPR036061">
    <property type="entry name" value="CheW-like_dom_sf"/>
</dbReference>
<dbReference type="EMBL" id="JAGIZB010000001">
    <property type="protein sequence ID" value="MBP0443419.1"/>
    <property type="molecule type" value="Genomic_DNA"/>
</dbReference>
<dbReference type="Gene3D" id="2.40.50.180">
    <property type="entry name" value="CheA-289, Domain 4"/>
    <property type="match status" value="1"/>
</dbReference>
<gene>
    <name evidence="2" type="ORF">J8J14_01390</name>
</gene>
<dbReference type="RefSeq" id="WP_209377610.1">
    <property type="nucleotide sequence ID" value="NZ_JAGIZB010000001.1"/>
</dbReference>
<evidence type="ECO:0000313" key="3">
    <source>
        <dbReference type="Proteomes" id="UP000681594"/>
    </source>
</evidence>
<dbReference type="Proteomes" id="UP000681594">
    <property type="component" value="Unassembled WGS sequence"/>
</dbReference>
<dbReference type="InterPro" id="IPR002545">
    <property type="entry name" value="CheW-lke_dom"/>
</dbReference>
<sequence length="179" mass="18280">MAAPPAPDASAEPAAGPVVLFALGSLACALPREAVRALLPLPRLDTPPGLPAPMAGFLNLGGTAVPVVELARLLGVPPGEPHPYRHLILLERPDGLAGPVALLVDRVADVAPAGLPLRPAEEGLSIGDVVAGAVEAGGRVAHLLDPIRLFLAQEATILDSLSRQAQERLARWEAAGDAS</sequence>
<proteinExistence type="predicted"/>
<name>A0ABS4A8U2_9PROT</name>
<organism evidence="2 3">
    <name type="scientific">Pararoseomonas baculiformis</name>
    <dbReference type="NCBI Taxonomy" id="2820812"/>
    <lineage>
        <taxon>Bacteria</taxon>
        <taxon>Pseudomonadati</taxon>
        <taxon>Pseudomonadota</taxon>
        <taxon>Alphaproteobacteria</taxon>
        <taxon>Acetobacterales</taxon>
        <taxon>Acetobacteraceae</taxon>
        <taxon>Pararoseomonas</taxon>
    </lineage>
</organism>
<dbReference type="PROSITE" id="PS50851">
    <property type="entry name" value="CHEW"/>
    <property type="match status" value="1"/>
</dbReference>
<feature type="domain" description="CheW-like" evidence="1">
    <location>
        <begin position="15"/>
        <end position="155"/>
    </location>
</feature>
<protein>
    <submittedName>
        <fullName evidence="2">Chemotaxis protein CheW</fullName>
    </submittedName>
</protein>